<dbReference type="PROSITE" id="PS51729">
    <property type="entry name" value="GNAT_YJDJ"/>
    <property type="match status" value="1"/>
</dbReference>
<reference evidence="3" key="1">
    <citation type="journal article" date="2020" name="mSystems">
        <title>Genome- and Community-Level Interaction Insights into Carbon Utilization and Element Cycling Functions of Hydrothermarchaeota in Hydrothermal Sediment.</title>
        <authorList>
            <person name="Zhou Z."/>
            <person name="Liu Y."/>
            <person name="Xu W."/>
            <person name="Pan J."/>
            <person name="Luo Z.H."/>
            <person name="Li M."/>
        </authorList>
    </citation>
    <scope>NUCLEOTIDE SEQUENCE [LARGE SCALE GENOMIC DNA]</scope>
    <source>
        <strain evidence="3">SpSt-123</strain>
    </source>
</reference>
<proteinExistence type="predicted"/>
<feature type="domain" description="N-acetyltransferase" evidence="1">
    <location>
        <begin position="1"/>
        <end position="102"/>
    </location>
</feature>
<dbReference type="SUPFAM" id="SSF55729">
    <property type="entry name" value="Acyl-CoA N-acyltransferases (Nat)"/>
    <property type="match status" value="1"/>
</dbReference>
<dbReference type="PROSITE" id="PS51186">
    <property type="entry name" value="GNAT"/>
    <property type="match status" value="1"/>
</dbReference>
<dbReference type="InterPro" id="IPR031165">
    <property type="entry name" value="GNAT_YJDJ"/>
</dbReference>
<dbReference type="AlphaFoldDB" id="A0A7C1E986"/>
<name>A0A7C1E986_9CREN</name>
<dbReference type="InterPro" id="IPR000182">
    <property type="entry name" value="GNAT_dom"/>
</dbReference>
<organism evidence="3">
    <name type="scientific">Fervidicoccus fontis</name>
    <dbReference type="NCBI Taxonomy" id="683846"/>
    <lineage>
        <taxon>Archaea</taxon>
        <taxon>Thermoproteota</taxon>
        <taxon>Thermoprotei</taxon>
        <taxon>Fervidicoccales</taxon>
        <taxon>Fervidicoccaceae</taxon>
        <taxon>Fervidicoccus</taxon>
    </lineage>
</organism>
<dbReference type="GO" id="GO:0016747">
    <property type="term" value="F:acyltransferase activity, transferring groups other than amino-acyl groups"/>
    <property type="evidence" value="ECO:0007669"/>
    <property type="project" value="InterPro"/>
</dbReference>
<dbReference type="CDD" id="cd04301">
    <property type="entry name" value="NAT_SF"/>
    <property type="match status" value="1"/>
</dbReference>
<feature type="domain" description="N-acetyltransferase" evidence="2">
    <location>
        <begin position="6"/>
        <end position="94"/>
    </location>
</feature>
<evidence type="ECO:0000313" key="3">
    <source>
        <dbReference type="EMBL" id="HDS10281.1"/>
    </source>
</evidence>
<dbReference type="Pfam" id="PF14542">
    <property type="entry name" value="Acetyltransf_CG"/>
    <property type="match status" value="1"/>
</dbReference>
<evidence type="ECO:0000259" key="1">
    <source>
        <dbReference type="PROSITE" id="PS51186"/>
    </source>
</evidence>
<sequence>MSGEVKLKRLDGLIVALIGPGEKPFLRYEIVRPLGILRILSTYVPPEQRGRGLAELLVREAIKIAREENLKIEPVCSYALYYFIKYKQERDILADWLQEKTEDELNALYRYVISLEKK</sequence>
<comment type="caution">
    <text evidence="3">The sequence shown here is derived from an EMBL/GenBank/DDBJ whole genome shotgun (WGS) entry which is preliminary data.</text>
</comment>
<dbReference type="InterPro" id="IPR045057">
    <property type="entry name" value="Gcn5-rel_NAT"/>
</dbReference>
<dbReference type="PANTHER" id="PTHR31435:SF9">
    <property type="entry name" value="PROTEIN NATD1"/>
    <property type="match status" value="1"/>
</dbReference>
<protein>
    <submittedName>
        <fullName evidence="3">N-acetyltransferase</fullName>
    </submittedName>
</protein>
<keyword evidence="3" id="KW-0808">Transferase</keyword>
<dbReference type="PANTHER" id="PTHR31435">
    <property type="entry name" value="PROTEIN NATD1"/>
    <property type="match status" value="1"/>
</dbReference>
<dbReference type="Gene3D" id="3.40.630.30">
    <property type="match status" value="1"/>
</dbReference>
<gene>
    <name evidence="3" type="ORF">ENO04_01465</name>
</gene>
<dbReference type="InterPro" id="IPR016181">
    <property type="entry name" value="Acyl_CoA_acyltransferase"/>
</dbReference>
<accession>A0A7C1E986</accession>
<dbReference type="EMBL" id="DSDY01000050">
    <property type="protein sequence ID" value="HDS10281.1"/>
    <property type="molecule type" value="Genomic_DNA"/>
</dbReference>
<evidence type="ECO:0000259" key="2">
    <source>
        <dbReference type="PROSITE" id="PS51729"/>
    </source>
</evidence>